<reference evidence="4 5" key="1">
    <citation type="submission" date="2020-08" db="EMBL/GenBank/DDBJ databases">
        <title>The Agave Microbiome: Exploring the role of microbial communities in plant adaptations to desert environments.</title>
        <authorList>
            <person name="Partida-Martinez L.P."/>
        </authorList>
    </citation>
    <scope>NUCLEOTIDE SEQUENCE [LARGE SCALE GENOMIC DNA]</scope>
    <source>
        <strain evidence="4 5">AT2.18</strain>
    </source>
</reference>
<protein>
    <submittedName>
        <fullName evidence="4">Putative O-methyltransferase YrrM</fullName>
    </submittedName>
</protein>
<dbReference type="InterPro" id="IPR029063">
    <property type="entry name" value="SAM-dependent_MTases_sf"/>
</dbReference>
<accession>A0A839Q2G8</accession>
<dbReference type="Proteomes" id="UP000550501">
    <property type="component" value="Unassembled WGS sequence"/>
</dbReference>
<dbReference type="EMBL" id="JACHVU010000001">
    <property type="protein sequence ID" value="MBB2989124.1"/>
    <property type="molecule type" value="Genomic_DNA"/>
</dbReference>
<keyword evidence="5" id="KW-1185">Reference proteome</keyword>
<dbReference type="PROSITE" id="PS51682">
    <property type="entry name" value="SAM_OMT_I"/>
    <property type="match status" value="1"/>
</dbReference>
<evidence type="ECO:0000313" key="5">
    <source>
        <dbReference type="Proteomes" id="UP000550501"/>
    </source>
</evidence>
<dbReference type="RefSeq" id="WP_311736031.1">
    <property type="nucleotide sequence ID" value="NZ_JACHVU010000001.1"/>
</dbReference>
<dbReference type="InterPro" id="IPR002935">
    <property type="entry name" value="SAM_O-MeTrfase"/>
</dbReference>
<evidence type="ECO:0000313" key="4">
    <source>
        <dbReference type="EMBL" id="MBB2989124.1"/>
    </source>
</evidence>
<dbReference type="Gene3D" id="3.40.50.150">
    <property type="entry name" value="Vaccinia Virus protein VP39"/>
    <property type="match status" value="1"/>
</dbReference>
<dbReference type="InterPro" id="IPR050362">
    <property type="entry name" value="Cation-dep_OMT"/>
</dbReference>
<dbReference type="Pfam" id="PF01596">
    <property type="entry name" value="Methyltransf_3"/>
    <property type="match status" value="1"/>
</dbReference>
<comment type="caution">
    <text evidence="4">The sequence shown here is derived from an EMBL/GenBank/DDBJ whole genome shotgun (WGS) entry which is preliminary data.</text>
</comment>
<name>A0A839Q2G8_MYCIR</name>
<proteinExistence type="predicted"/>
<dbReference type="PANTHER" id="PTHR10509">
    <property type="entry name" value="O-METHYLTRANSFERASE-RELATED"/>
    <property type="match status" value="1"/>
</dbReference>
<evidence type="ECO:0000256" key="2">
    <source>
        <dbReference type="ARBA" id="ARBA00022679"/>
    </source>
</evidence>
<keyword evidence="1 4" id="KW-0489">Methyltransferase</keyword>
<keyword evidence="3" id="KW-0949">S-adenosyl-L-methionine</keyword>
<gene>
    <name evidence="4" type="ORF">FHR72_000581</name>
</gene>
<keyword evidence="2 4" id="KW-0808">Transferase</keyword>
<organism evidence="4 5">
    <name type="scientific">Mycolicibacterium iranicum</name>
    <name type="common">Mycobacterium iranicum</name>
    <dbReference type="NCBI Taxonomy" id="912594"/>
    <lineage>
        <taxon>Bacteria</taxon>
        <taxon>Bacillati</taxon>
        <taxon>Actinomycetota</taxon>
        <taxon>Actinomycetes</taxon>
        <taxon>Mycobacteriales</taxon>
        <taxon>Mycobacteriaceae</taxon>
        <taxon>Mycolicibacterium</taxon>
    </lineage>
</organism>
<evidence type="ECO:0000256" key="3">
    <source>
        <dbReference type="ARBA" id="ARBA00022691"/>
    </source>
</evidence>
<dbReference type="PANTHER" id="PTHR10509:SF14">
    <property type="entry name" value="CAFFEOYL-COA O-METHYLTRANSFERASE 3-RELATED"/>
    <property type="match status" value="1"/>
</dbReference>
<dbReference type="AlphaFoldDB" id="A0A839Q2G8"/>
<dbReference type="CDD" id="cd02440">
    <property type="entry name" value="AdoMet_MTases"/>
    <property type="match status" value="1"/>
</dbReference>
<dbReference type="SUPFAM" id="SSF53335">
    <property type="entry name" value="S-adenosyl-L-methionine-dependent methyltransferases"/>
    <property type="match status" value="1"/>
</dbReference>
<dbReference type="GO" id="GO:0008757">
    <property type="term" value="F:S-adenosylmethionine-dependent methyltransferase activity"/>
    <property type="evidence" value="ECO:0007669"/>
    <property type="project" value="TreeGrafter"/>
</dbReference>
<dbReference type="GO" id="GO:0032259">
    <property type="term" value="P:methylation"/>
    <property type="evidence" value="ECO:0007669"/>
    <property type="project" value="UniProtKB-KW"/>
</dbReference>
<sequence length="282" mass="30017">MSSTAVPAVDVGAPRPVTPTTILAGELAALSRELQEFGYFAPEFADRLQRARDLAAGLDPYVAECTTPESPDLAALAARTAVTDWAHREAPDGAVFLEQEMLSGHVEGQLLKFLIWLSGATRVLEIGMFTGYSALAMAEALPDGGTVLACEVDADVAEFAQQCFAKSTVGERITVAVGPAMDTLRMLAQTPGGPPFDFVFIDADKAGYQAYLDYLLDNPLLTPDAVIAVDNTLMQGQPYAGAGRTANGDAIAAFNRAIAEDSRLEQVLIPIRDGVTLIRRVR</sequence>
<dbReference type="GO" id="GO:0008171">
    <property type="term" value="F:O-methyltransferase activity"/>
    <property type="evidence" value="ECO:0007669"/>
    <property type="project" value="InterPro"/>
</dbReference>
<evidence type="ECO:0000256" key="1">
    <source>
        <dbReference type="ARBA" id="ARBA00022603"/>
    </source>
</evidence>